<organism evidence="2 3">
    <name type="scientific">Azorhizobium caulinodans (strain ATCC 43989 / DSM 5975 / JCM 20966 / LMG 6465 / NBRC 14845 / NCIMB 13405 / ORS 571)</name>
    <dbReference type="NCBI Taxonomy" id="438753"/>
    <lineage>
        <taxon>Bacteria</taxon>
        <taxon>Pseudomonadati</taxon>
        <taxon>Pseudomonadota</taxon>
        <taxon>Alphaproteobacteria</taxon>
        <taxon>Hyphomicrobiales</taxon>
        <taxon>Xanthobacteraceae</taxon>
        <taxon>Azorhizobium</taxon>
    </lineage>
</organism>
<accession>A8HVQ5</accession>
<dbReference type="HOGENOM" id="CLU_057862_2_1_5"/>
<reference evidence="2 3" key="6">
    <citation type="journal article" date="2011" name="Appl. Environ. Microbiol.">
        <title>Involvement of the azorhizobial chromosome partition gene (parA) in the onset of bacteroid differentiation during Sesbania rostrata stem nodule development.</title>
        <authorList>
            <person name="Liu CT."/>
            <person name="Lee KB."/>
            <person name="Wang YS."/>
            <person name="Peng MH."/>
            <person name="Lee KT."/>
            <person name="Suzuki S."/>
            <person name="Suzuki T."/>
            <person name="Oyaizu H."/>
        </authorList>
    </citation>
    <scope>NUCLEOTIDE SEQUENCE [LARGE SCALE GENOMIC DNA]</scope>
    <source>
        <strain evidence="3">ATCC 43989 / DSM 5975 / JCM 20966 / LMG 6465 / NBRC 14845 / NCIMB 13405 / ORS 571</strain>
    </source>
</reference>
<keyword evidence="3" id="KW-1185">Reference proteome</keyword>
<dbReference type="Proteomes" id="UP000000270">
    <property type="component" value="Chromosome"/>
</dbReference>
<protein>
    <submittedName>
        <fullName evidence="2">Putative transcriptional regulator</fullName>
    </submittedName>
</protein>
<dbReference type="InterPro" id="IPR001387">
    <property type="entry name" value="Cro/C1-type_HTH"/>
</dbReference>
<dbReference type="CDD" id="cd00093">
    <property type="entry name" value="HTH_XRE"/>
    <property type="match status" value="1"/>
</dbReference>
<evidence type="ECO:0000313" key="3">
    <source>
        <dbReference type="Proteomes" id="UP000000270"/>
    </source>
</evidence>
<dbReference type="Pfam" id="PF13560">
    <property type="entry name" value="HTH_31"/>
    <property type="match status" value="1"/>
</dbReference>
<dbReference type="GO" id="GO:0003677">
    <property type="term" value="F:DNA binding"/>
    <property type="evidence" value="ECO:0007669"/>
    <property type="project" value="InterPro"/>
</dbReference>
<evidence type="ECO:0000259" key="1">
    <source>
        <dbReference type="SMART" id="SM00530"/>
    </source>
</evidence>
<dbReference type="EMBL" id="AP009384">
    <property type="protein sequence ID" value="BAF90343.1"/>
    <property type="molecule type" value="Genomic_DNA"/>
</dbReference>
<name>A8HVQ5_AZOC5</name>
<reference evidence="3" key="2">
    <citation type="submission" date="2007-04" db="EMBL/GenBank/DDBJ databases">
        <title>Complete genome sequence of the nitrogen-fixing bacterium Azorhizobium caulinodans ORS571.</title>
        <authorList>
            <person name="Lee K.B."/>
            <person name="Backer P.D."/>
            <person name="Aono T."/>
            <person name="Liu C.T."/>
            <person name="Suzuki S."/>
            <person name="Suzuki T."/>
            <person name="Kaneko T."/>
            <person name="Yamada M."/>
            <person name="Tabata S."/>
            <person name="Kupfer D.M."/>
            <person name="Najar F.Z."/>
            <person name="Wiley G.B."/>
            <person name="Roe B."/>
            <person name="Binnewies T."/>
            <person name="Ussery D."/>
            <person name="Vereecke D."/>
            <person name="Gevers D."/>
            <person name="Holsters M."/>
            <person name="Oyaizu H."/>
        </authorList>
    </citation>
    <scope>NUCLEOTIDE SEQUENCE [LARGE SCALE GENOMIC DNA]</scope>
    <source>
        <strain evidence="3">ATCC 43989 / DSM 5975 / JCM 20966 / LMG 6465 / NBRC 14845 / NCIMB 13405 / ORS 571</strain>
    </source>
</reference>
<feature type="domain" description="HTH cro/C1-type" evidence="1">
    <location>
        <begin position="26"/>
        <end position="98"/>
    </location>
</feature>
<dbReference type="PANTHER" id="PTHR35010">
    <property type="entry name" value="BLL4672 PROTEIN-RELATED"/>
    <property type="match status" value="1"/>
</dbReference>
<reference evidence="2 3" key="5">
    <citation type="journal article" date="2010" name="Appl. Environ. Microbiol.">
        <title>phrR-like gene praR of Azorhizobium caulinodans ORS571 is essential for symbiosis with Sesbania rostrata and is involved in expression of reb genes.</title>
        <authorList>
            <person name="Akiba N."/>
            <person name="Aono T."/>
            <person name="Toyazaki H."/>
            <person name="Sato S."/>
            <person name="Oyaizu H."/>
        </authorList>
    </citation>
    <scope>NUCLEOTIDE SEQUENCE [LARGE SCALE GENOMIC DNA]</scope>
    <source>
        <strain evidence="3">ATCC 43989 / DSM 5975 / JCM 20966 / LMG 6465 / NBRC 14845 / NCIMB 13405 / ORS 571</strain>
    </source>
</reference>
<dbReference type="KEGG" id="azc:AZC_4345"/>
<dbReference type="SUPFAM" id="SSF47413">
    <property type="entry name" value="lambda repressor-like DNA-binding domains"/>
    <property type="match status" value="1"/>
</dbReference>
<dbReference type="eggNOG" id="COG1396">
    <property type="taxonomic scope" value="Bacteria"/>
</dbReference>
<gene>
    <name evidence="2" type="ordered locus">AZC_4345</name>
</gene>
<dbReference type="SMART" id="SM00530">
    <property type="entry name" value="HTH_XRE"/>
    <property type="match status" value="1"/>
</dbReference>
<sequence>MENYTGIKTTMPHASDAARRRALADFVRTRREKLDPAAHGFTDLRRRRTPGLRREEMAQVAGLSATWYSWIEQAREMALSASAVSRLAQALGLSPAERAYLFDLAGREDPHPPAPDAFPPHGALARLVAGMPEPAYVLDGTWTAQVWNAAAADLFRGWLDGAAERNLLRFLFLDPAAVALIPDHAERTRRVLAEFRADTSRHLAEPALAGLVAGLMADSPLFARLWHAQGVLGREGGLRTFCAADGVIRSFEQVTLAALPGGRTKLVMLAPAVADGGLEPVAAPFFGPSESA</sequence>
<dbReference type="Gene3D" id="1.10.260.40">
    <property type="entry name" value="lambda repressor-like DNA-binding domains"/>
    <property type="match status" value="1"/>
</dbReference>
<dbReference type="Pfam" id="PF17765">
    <property type="entry name" value="MLTR_LBD"/>
    <property type="match status" value="1"/>
</dbReference>
<dbReference type="InterPro" id="IPR010982">
    <property type="entry name" value="Lambda_DNA-bd_dom_sf"/>
</dbReference>
<evidence type="ECO:0000313" key="2">
    <source>
        <dbReference type="EMBL" id="BAF90343.1"/>
    </source>
</evidence>
<dbReference type="AlphaFoldDB" id="A8HVQ5"/>
<dbReference type="STRING" id="438753.AZC_4345"/>
<proteinExistence type="predicted"/>
<dbReference type="InterPro" id="IPR041413">
    <property type="entry name" value="MLTR_LBD"/>
</dbReference>
<reference evidence="2 3" key="1">
    <citation type="journal article" date="2007" name="Appl. Environ. Microbiol.">
        <title>Rhizobial factors required for stem nodule maturation and maintenance in Sesbania rostrata-Azorhizobium caulinodans ORS571 symbiosis.</title>
        <authorList>
            <person name="Suzuki S."/>
            <person name="Aono T."/>
            <person name="Lee KB."/>
            <person name="Suzuki T."/>
            <person name="Liu CT."/>
            <person name="Miwa H."/>
            <person name="Wakao S."/>
            <person name="Iki T."/>
            <person name="Oyaizu H."/>
        </authorList>
    </citation>
    <scope>NUCLEOTIDE SEQUENCE [LARGE SCALE GENOMIC DNA]</scope>
    <source>
        <strain evidence="3">ATCC 43989 / DSM 5975 / JCM 20966 / LMG 6465 / NBRC 14845 / NCIMB 13405 / ORS 571</strain>
    </source>
</reference>
<dbReference type="PANTHER" id="PTHR35010:SF2">
    <property type="entry name" value="BLL4672 PROTEIN"/>
    <property type="match status" value="1"/>
</dbReference>
<dbReference type="Gene3D" id="3.30.450.180">
    <property type="match status" value="1"/>
</dbReference>
<reference evidence="2 3" key="3">
    <citation type="journal article" date="2008" name="BMC Genomics">
        <title>The genome of the versatile nitrogen fixer Azorhizobium caulinodans ORS571.</title>
        <authorList>
            <person name="Lee KB."/>
            <person name="Backer P.D."/>
            <person name="Aono T."/>
            <person name="Liu CT."/>
            <person name="Suzuki S."/>
            <person name="Suzuki T."/>
            <person name="Kaneko T."/>
            <person name="Yamada M."/>
            <person name="Tabata S."/>
            <person name="Kupfer D.M."/>
            <person name="Najar F.Z."/>
            <person name="Wiley G.B."/>
            <person name="Roe B."/>
            <person name="Binnewies T.T."/>
            <person name="Ussery D.W."/>
            <person name="D'Haeze W."/>
            <person name="Herder J.D."/>
            <person name="Gevers D."/>
            <person name="Vereecke D."/>
            <person name="Holsters M."/>
            <person name="Oyaizu H."/>
        </authorList>
    </citation>
    <scope>NUCLEOTIDE SEQUENCE [LARGE SCALE GENOMIC DNA]</scope>
    <source>
        <strain evidence="3">ATCC 43989 / DSM 5975 / JCM 20966 / LMG 6465 / NBRC 14845 / NCIMB 13405 / ORS 571</strain>
    </source>
</reference>
<reference evidence="2 3" key="4">
    <citation type="journal article" date="2009" name="Appl. Environ. Microbiol.">
        <title>Comparative genome-wide transcriptional profiling of Azorhizobium caulinodans ORS571 grown under free-living and symbiotic conditions.</title>
        <authorList>
            <person name="Tsukada S."/>
            <person name="Aono T."/>
            <person name="Akiba N."/>
            <person name="Lee KB."/>
            <person name="Liu CT."/>
            <person name="Toyazaki H."/>
            <person name="Oyaizu H."/>
        </authorList>
    </citation>
    <scope>NUCLEOTIDE SEQUENCE [LARGE SCALE GENOMIC DNA]</scope>
    <source>
        <strain evidence="3">ATCC 43989 / DSM 5975 / JCM 20966 / LMG 6465 / NBRC 14845 / NCIMB 13405 / ORS 571</strain>
    </source>
</reference>